<dbReference type="InterPro" id="IPR020476">
    <property type="entry name" value="Nudix_hydrolase"/>
</dbReference>
<comment type="cofactor">
    <cofactor evidence="2">
        <name>Mg(2+)</name>
        <dbReference type="ChEBI" id="CHEBI:18420"/>
    </cofactor>
</comment>
<evidence type="ECO:0000256" key="1">
    <source>
        <dbReference type="ARBA" id="ARBA00001936"/>
    </source>
</evidence>
<evidence type="ECO:0000256" key="7">
    <source>
        <dbReference type="ARBA" id="ARBA00023211"/>
    </source>
</evidence>
<dbReference type="InterPro" id="IPR015797">
    <property type="entry name" value="NUDIX_hydrolase-like_dom_sf"/>
</dbReference>
<dbReference type="PANTHER" id="PTHR12992">
    <property type="entry name" value="NUDIX HYDROLASE"/>
    <property type="match status" value="1"/>
</dbReference>
<evidence type="ECO:0000256" key="5">
    <source>
        <dbReference type="ARBA" id="ARBA00022801"/>
    </source>
</evidence>
<dbReference type="PANTHER" id="PTHR12992:SF11">
    <property type="entry name" value="MITOCHONDRIAL COENZYME A DIPHOSPHATASE NUDT8"/>
    <property type="match status" value="1"/>
</dbReference>
<dbReference type="InterPro" id="IPR045121">
    <property type="entry name" value="CoAse"/>
</dbReference>
<dbReference type="CDD" id="cd03426">
    <property type="entry name" value="NUDIX_CoAse_Nudt7"/>
    <property type="match status" value="1"/>
</dbReference>
<sequence length="185" mass="19996">MAAMPPPTGDDALLPPGTIIKPAAVLVAMVLRDEEPGVLLTQRAAHLKSHPGQVSFPGGRIEPGESPEQAALREAFEEVALDPSLPRVIGRLPRHLTGTGYEITPIIAALRPGFTLLPSPDEVESAFELPLSTLLDPAAPRRERAEWKGRMREYWVWPHGEHFIWGATATILVNLATALRAQGSA</sequence>
<keyword evidence="6" id="KW-0460">Magnesium</keyword>
<feature type="domain" description="Nudix hydrolase" evidence="8">
    <location>
        <begin position="20"/>
        <end position="150"/>
    </location>
</feature>
<evidence type="ECO:0000313" key="9">
    <source>
        <dbReference type="EMBL" id="MBS7812184.1"/>
    </source>
</evidence>
<evidence type="ECO:0000313" key="10">
    <source>
        <dbReference type="Proteomes" id="UP000766336"/>
    </source>
</evidence>
<name>A0ABS5QF44_9PROT</name>
<comment type="caution">
    <text evidence="9">The sequence shown here is derived from an EMBL/GenBank/DDBJ whole genome shotgun (WGS) entry which is preliminary data.</text>
</comment>
<dbReference type="PRINTS" id="PR00502">
    <property type="entry name" value="NUDIXFAMILY"/>
</dbReference>
<dbReference type="Gene3D" id="3.90.79.10">
    <property type="entry name" value="Nucleoside Triphosphate Pyrophosphohydrolase"/>
    <property type="match status" value="1"/>
</dbReference>
<comment type="cofactor">
    <cofactor evidence="1">
        <name>Mn(2+)</name>
        <dbReference type="ChEBI" id="CHEBI:29035"/>
    </cofactor>
</comment>
<dbReference type="PROSITE" id="PS01293">
    <property type="entry name" value="NUDIX_COA"/>
    <property type="match status" value="1"/>
</dbReference>
<dbReference type="InterPro" id="IPR000059">
    <property type="entry name" value="NUDIX_hydrolase_NudL_CS"/>
</dbReference>
<comment type="similarity">
    <text evidence="3">Belongs to the Nudix hydrolase family. PCD1 subfamily.</text>
</comment>
<evidence type="ECO:0000259" key="8">
    <source>
        <dbReference type="PROSITE" id="PS51462"/>
    </source>
</evidence>
<dbReference type="EMBL" id="JAHCDA010000002">
    <property type="protein sequence ID" value="MBS7812184.1"/>
    <property type="molecule type" value="Genomic_DNA"/>
</dbReference>
<keyword evidence="5" id="KW-0378">Hydrolase</keyword>
<dbReference type="InterPro" id="IPR000086">
    <property type="entry name" value="NUDIX_hydrolase_dom"/>
</dbReference>
<reference evidence="9 10" key="1">
    <citation type="submission" date="2021-05" db="EMBL/GenBank/DDBJ databases">
        <title>Roseococcus sp. XZZS9, whole genome shotgun sequencing project.</title>
        <authorList>
            <person name="Zhao G."/>
            <person name="Shen L."/>
        </authorList>
    </citation>
    <scope>NUCLEOTIDE SEQUENCE [LARGE SCALE GENOMIC DNA]</scope>
    <source>
        <strain evidence="9 10">XZZS9</strain>
    </source>
</reference>
<keyword evidence="7" id="KW-0464">Manganese</keyword>
<dbReference type="NCBIfam" id="NF007980">
    <property type="entry name" value="PRK10707.1"/>
    <property type="match status" value="1"/>
</dbReference>
<evidence type="ECO:0000256" key="2">
    <source>
        <dbReference type="ARBA" id="ARBA00001946"/>
    </source>
</evidence>
<organism evidence="9 10">
    <name type="scientific">Roseococcus pinisoli</name>
    <dbReference type="NCBI Taxonomy" id="2835040"/>
    <lineage>
        <taxon>Bacteria</taxon>
        <taxon>Pseudomonadati</taxon>
        <taxon>Pseudomonadota</taxon>
        <taxon>Alphaproteobacteria</taxon>
        <taxon>Acetobacterales</taxon>
        <taxon>Roseomonadaceae</taxon>
        <taxon>Roseococcus</taxon>
    </lineage>
</organism>
<evidence type="ECO:0000256" key="3">
    <source>
        <dbReference type="ARBA" id="ARBA00006506"/>
    </source>
</evidence>
<dbReference type="Proteomes" id="UP000766336">
    <property type="component" value="Unassembled WGS sequence"/>
</dbReference>
<protein>
    <submittedName>
        <fullName evidence="9">CoA pyrophosphatase</fullName>
    </submittedName>
</protein>
<accession>A0ABS5QF44</accession>
<dbReference type="RefSeq" id="WP_213670811.1">
    <property type="nucleotide sequence ID" value="NZ_JAHCDA010000002.1"/>
</dbReference>
<evidence type="ECO:0000256" key="4">
    <source>
        <dbReference type="ARBA" id="ARBA00022723"/>
    </source>
</evidence>
<keyword evidence="10" id="KW-1185">Reference proteome</keyword>
<evidence type="ECO:0000256" key="6">
    <source>
        <dbReference type="ARBA" id="ARBA00022842"/>
    </source>
</evidence>
<keyword evidence="4" id="KW-0479">Metal-binding</keyword>
<dbReference type="PROSITE" id="PS51462">
    <property type="entry name" value="NUDIX"/>
    <property type="match status" value="1"/>
</dbReference>
<gene>
    <name evidence="9" type="ORF">KHU32_14625</name>
</gene>
<dbReference type="SUPFAM" id="SSF55811">
    <property type="entry name" value="Nudix"/>
    <property type="match status" value="1"/>
</dbReference>
<dbReference type="Pfam" id="PF00293">
    <property type="entry name" value="NUDIX"/>
    <property type="match status" value="1"/>
</dbReference>
<proteinExistence type="inferred from homology"/>